<dbReference type="EMBL" id="JADEVV010000022">
    <property type="protein sequence ID" value="MBE9254052.1"/>
    <property type="molecule type" value="Genomic_DNA"/>
</dbReference>
<dbReference type="Proteomes" id="UP000658720">
    <property type="component" value="Unassembled WGS sequence"/>
</dbReference>
<evidence type="ECO:0000313" key="2">
    <source>
        <dbReference type="Proteomes" id="UP000658720"/>
    </source>
</evidence>
<comment type="caution">
    <text evidence="1">The sequence shown here is derived from an EMBL/GenBank/DDBJ whole genome shotgun (WGS) entry which is preliminary data.</text>
</comment>
<organism evidence="1 2">
    <name type="scientific">Synechocystis salina LEGE 00031</name>
    <dbReference type="NCBI Taxonomy" id="1828736"/>
    <lineage>
        <taxon>Bacteria</taxon>
        <taxon>Bacillati</taxon>
        <taxon>Cyanobacteriota</taxon>
        <taxon>Cyanophyceae</taxon>
        <taxon>Synechococcales</taxon>
        <taxon>Merismopediaceae</taxon>
        <taxon>Synechocystis</taxon>
    </lineage>
</organism>
<name>A0ABR9VRU3_9SYNC</name>
<protein>
    <submittedName>
        <fullName evidence="1">Uncharacterized protein</fullName>
    </submittedName>
</protein>
<reference evidence="1 2" key="1">
    <citation type="submission" date="2020-10" db="EMBL/GenBank/DDBJ databases">
        <authorList>
            <person name="Castelo-Branco R."/>
            <person name="Eusebio N."/>
            <person name="Adriana R."/>
            <person name="Vieira A."/>
            <person name="Brugerolle De Fraissinette N."/>
            <person name="Rezende De Castro R."/>
            <person name="Schneider M.P."/>
            <person name="Vasconcelos V."/>
            <person name="Leao P.N."/>
        </authorList>
    </citation>
    <scope>NUCLEOTIDE SEQUENCE [LARGE SCALE GENOMIC DNA]</scope>
    <source>
        <strain evidence="1 2">LEGE 00031</strain>
    </source>
</reference>
<dbReference type="RefSeq" id="WP_194019735.1">
    <property type="nucleotide sequence ID" value="NZ_JADEVV010000022.1"/>
</dbReference>
<evidence type="ECO:0000313" key="1">
    <source>
        <dbReference type="EMBL" id="MBE9254052.1"/>
    </source>
</evidence>
<gene>
    <name evidence="1" type="ORF">IQ217_09400</name>
</gene>
<accession>A0ABR9VRU3</accession>
<proteinExistence type="predicted"/>
<keyword evidence="2" id="KW-1185">Reference proteome</keyword>
<sequence length="69" mass="7565">MDINQQIEEIAKLPLNSFKGMEMEDRINGTSQMVSDLERLAIDDGCIAAAFALDLINVIANLNPVNNSD</sequence>